<evidence type="ECO:0000313" key="3">
    <source>
        <dbReference type="EMBL" id="GMN69639.1"/>
    </source>
</evidence>
<dbReference type="PANTHER" id="PTHR44259">
    <property type="entry name" value="OS07G0183000 PROTEIN-RELATED"/>
    <property type="match status" value="1"/>
</dbReference>
<keyword evidence="4" id="KW-1185">Reference proteome</keyword>
<reference evidence="3" key="1">
    <citation type="submission" date="2023-07" db="EMBL/GenBank/DDBJ databases">
        <title>draft genome sequence of fig (Ficus carica).</title>
        <authorList>
            <person name="Takahashi T."/>
            <person name="Nishimura K."/>
        </authorList>
    </citation>
    <scope>NUCLEOTIDE SEQUENCE</scope>
</reference>
<feature type="compositionally biased region" description="Polar residues" evidence="1">
    <location>
        <begin position="1"/>
        <end position="16"/>
    </location>
</feature>
<accession>A0AA88E7Q8</accession>
<name>A0AA88E7Q8_FICCA</name>
<evidence type="ECO:0000313" key="4">
    <source>
        <dbReference type="Proteomes" id="UP001187192"/>
    </source>
</evidence>
<dbReference type="AlphaFoldDB" id="A0AA88E7Q8"/>
<organism evidence="3 4">
    <name type="scientific">Ficus carica</name>
    <name type="common">Common fig</name>
    <dbReference type="NCBI Taxonomy" id="3494"/>
    <lineage>
        <taxon>Eukaryota</taxon>
        <taxon>Viridiplantae</taxon>
        <taxon>Streptophyta</taxon>
        <taxon>Embryophyta</taxon>
        <taxon>Tracheophyta</taxon>
        <taxon>Spermatophyta</taxon>
        <taxon>Magnoliopsida</taxon>
        <taxon>eudicotyledons</taxon>
        <taxon>Gunneridae</taxon>
        <taxon>Pentapetalae</taxon>
        <taxon>rosids</taxon>
        <taxon>fabids</taxon>
        <taxon>Rosales</taxon>
        <taxon>Moraceae</taxon>
        <taxon>Ficeae</taxon>
        <taxon>Ficus</taxon>
    </lineage>
</organism>
<gene>
    <name evidence="3" type="ORF">TIFTF001_038686</name>
</gene>
<sequence length="442" mass="49438">MESGSSFSVSNVPNATTHERDGSELPRFMHERCLPLLTRFCSSAYLSAKLGLVGVGRGEVSGLKTEFAEDETIKSSGLTVPELSTDLIQDIAKRCGTLKDFIACAEVSPLWRYACSEVDWNRGPQPPSLMLSETAQSDTRSFLSLFHKMTNFELTLPAARGKRIWGSPHGWIVTLDDELQVHLLNLISQIQLQLPPLPTIETLHLVGSDWFRRVHKSLTFKISPTELLIAVITHRPNNLCFARVPSGDVEWITVRNPNNFIFRDVAYLEGQVYALCENGSIVKIEFNEPFAATTHFLASGPKGETADRVYLVKSSDALFGIFRRGEDVADYRLAAAFAVYEFDMEGKMWEAKWSIGDSAFFVGNGNSRGVSSAASTNCKKNSIYFTDDDWEQEKRLYLFGVYDMETWETDYQTMGSETGGDPGTQYSRPTWVAHGLTPTVFR</sequence>
<dbReference type="InterPro" id="IPR050942">
    <property type="entry name" value="F-box_BR-signaling"/>
</dbReference>
<comment type="caution">
    <text evidence="3">The sequence shown here is derived from an EMBL/GenBank/DDBJ whole genome shotgun (WGS) entry which is preliminary data.</text>
</comment>
<dbReference type="InterPro" id="IPR005174">
    <property type="entry name" value="KIB1-4_b-propeller"/>
</dbReference>
<dbReference type="PANTHER" id="PTHR44259:SF108">
    <property type="entry name" value="F-BOX PROTEIN SKIP23-LIKE"/>
    <property type="match status" value="1"/>
</dbReference>
<feature type="region of interest" description="Disordered" evidence="1">
    <location>
        <begin position="1"/>
        <end position="22"/>
    </location>
</feature>
<evidence type="ECO:0000259" key="2">
    <source>
        <dbReference type="Pfam" id="PF03478"/>
    </source>
</evidence>
<dbReference type="Pfam" id="PF03478">
    <property type="entry name" value="Beta-prop_KIB1-4"/>
    <property type="match status" value="1"/>
</dbReference>
<evidence type="ECO:0000256" key="1">
    <source>
        <dbReference type="SAM" id="MobiDB-lite"/>
    </source>
</evidence>
<proteinExistence type="predicted"/>
<feature type="domain" description="KIB1-4 beta-propeller" evidence="2">
    <location>
        <begin position="152"/>
        <end position="403"/>
    </location>
</feature>
<dbReference type="EMBL" id="BTGU01000895">
    <property type="protein sequence ID" value="GMN69639.1"/>
    <property type="molecule type" value="Genomic_DNA"/>
</dbReference>
<protein>
    <recommendedName>
        <fullName evidence="2">KIB1-4 beta-propeller domain-containing protein</fullName>
    </recommendedName>
</protein>
<dbReference type="Proteomes" id="UP001187192">
    <property type="component" value="Unassembled WGS sequence"/>
</dbReference>